<dbReference type="InterPro" id="IPR052193">
    <property type="entry name" value="Peptidase_C59"/>
</dbReference>
<evidence type="ECO:0000256" key="1">
    <source>
        <dbReference type="ARBA" id="ARBA00006625"/>
    </source>
</evidence>
<organism evidence="5 6">
    <name type="scientific">Candidatus Criblamydia sequanensis CRIB-18</name>
    <dbReference type="NCBI Taxonomy" id="1437425"/>
    <lineage>
        <taxon>Bacteria</taxon>
        <taxon>Pseudomonadati</taxon>
        <taxon>Chlamydiota</taxon>
        <taxon>Chlamydiia</taxon>
        <taxon>Parachlamydiales</taxon>
        <taxon>Candidatus Criblamydiaceae</taxon>
        <taxon>Candidatus Criblamydia</taxon>
    </lineage>
</organism>
<evidence type="ECO:0000259" key="4">
    <source>
        <dbReference type="Pfam" id="PF02275"/>
    </source>
</evidence>
<keyword evidence="3" id="KW-0732">Signal</keyword>
<dbReference type="InterPro" id="IPR029055">
    <property type="entry name" value="Ntn_hydrolases_N"/>
</dbReference>
<reference evidence="5" key="1">
    <citation type="submission" date="2013-12" db="EMBL/GenBank/DDBJ databases">
        <authorList>
            <person name="Linke B."/>
        </authorList>
    </citation>
    <scope>NUCLEOTIDE SEQUENCE [LARGE SCALE GENOMIC DNA]</scope>
    <source>
        <strain evidence="5">CRIB-18</strain>
    </source>
</reference>
<dbReference type="CDD" id="cd00542">
    <property type="entry name" value="Ntn_PVA"/>
    <property type="match status" value="1"/>
</dbReference>
<evidence type="ECO:0000313" key="5">
    <source>
        <dbReference type="EMBL" id="CDR33239.1"/>
    </source>
</evidence>
<dbReference type="InterPro" id="IPR029132">
    <property type="entry name" value="CBAH/NAAA_C"/>
</dbReference>
<gene>
    <name evidence="5" type="ORF">CSEC_0402</name>
</gene>
<feature type="signal peptide" evidence="3">
    <location>
        <begin position="1"/>
        <end position="21"/>
    </location>
</feature>
<dbReference type="GO" id="GO:0045302">
    <property type="term" value="F:choloylglycine hydrolase activity"/>
    <property type="evidence" value="ECO:0007669"/>
    <property type="project" value="UniProtKB-EC"/>
</dbReference>
<feature type="domain" description="Choloylglycine hydrolase/NAAA C-terminal" evidence="4">
    <location>
        <begin position="22"/>
        <end position="340"/>
    </location>
</feature>
<evidence type="ECO:0000256" key="2">
    <source>
        <dbReference type="ARBA" id="ARBA00022801"/>
    </source>
</evidence>
<dbReference type="STRING" id="1437425.CSEC_0402"/>
<dbReference type="RefSeq" id="WP_041016768.1">
    <property type="nucleotide sequence ID" value="NZ_CCEJ010000003.1"/>
</dbReference>
<dbReference type="SUPFAM" id="SSF56235">
    <property type="entry name" value="N-terminal nucleophile aminohydrolases (Ntn hydrolases)"/>
    <property type="match status" value="1"/>
</dbReference>
<evidence type="ECO:0000313" key="6">
    <source>
        <dbReference type="Proteomes" id="UP000031552"/>
    </source>
</evidence>
<dbReference type="eggNOG" id="COG3049">
    <property type="taxonomic scope" value="Bacteria"/>
</dbReference>
<dbReference type="PANTHER" id="PTHR35527:SF2">
    <property type="entry name" value="HYDROLASE"/>
    <property type="match status" value="1"/>
</dbReference>
<keyword evidence="2 5" id="KW-0378">Hydrolase</keyword>
<keyword evidence="6" id="KW-1185">Reference proteome</keyword>
<reference evidence="5" key="2">
    <citation type="submission" date="2014-09" db="EMBL/GenBank/DDBJ databases">
        <title>Criblamydia sequanensis harbors a mega-plasmid encoding arsenite resistance.</title>
        <authorList>
            <person name="Bertelli C."/>
            <person name="Goesmann A."/>
            <person name="Greub G."/>
        </authorList>
    </citation>
    <scope>NUCLEOTIDE SEQUENCE [LARGE SCALE GENOMIC DNA]</scope>
    <source>
        <strain evidence="5">CRIB-18</strain>
    </source>
</reference>
<dbReference type="OrthoDB" id="9794717at2"/>
<dbReference type="Gene3D" id="3.60.60.10">
    <property type="entry name" value="Penicillin V Acylase, Chain A"/>
    <property type="match status" value="1"/>
</dbReference>
<proteinExistence type="inferred from homology"/>
<dbReference type="Pfam" id="PF02275">
    <property type="entry name" value="CBAH"/>
    <property type="match status" value="1"/>
</dbReference>
<dbReference type="Proteomes" id="UP000031552">
    <property type="component" value="Unassembled WGS sequence"/>
</dbReference>
<evidence type="ECO:0000256" key="3">
    <source>
        <dbReference type="SAM" id="SignalP"/>
    </source>
</evidence>
<name>A0A090DWL1_9BACT</name>
<dbReference type="EMBL" id="CCEJ010000003">
    <property type="protein sequence ID" value="CDR33239.1"/>
    <property type="molecule type" value="Genomic_DNA"/>
</dbReference>
<protein>
    <submittedName>
        <fullName evidence="5">Choloylglycine hydrolase</fullName>
        <ecNumber evidence="5">3.5.1.24</ecNumber>
    </submittedName>
</protein>
<sequence length="359" mass="39464">MFKNLVLTALLTAAIPFFSEACTGLMLKANDGSFVHGRTLEFGMKLDTSILFIPRGYEFHGTTPLGDGLTYKAKYAATGAMAFDVPSIMDGINEKGLAVGAFYFPGFAGYSDITKENQSKALAPVEFTNWIITQFSTVEEVKQGLKEVIIAKTVDKSWGDAPAPFHFIVYDKSGKSLVIEPIEGAFKVYDNPLGVITNSPQFDWHMTNLRNFINLTPFNVSPLKIDGLTLAPFGQGSGMVGLPGDFTPPSRFVRAAIFSITAIPSETSSEAVLQAFHILNQFDIPVGVAKQKVGDVIHTDYTQLTGVRDPQSLRFYFKGYEDQTIRMVDLKQLDFNGKSLLRKKISGTQKVIDLSKDLK</sequence>
<dbReference type="EC" id="3.5.1.24" evidence="5"/>
<feature type="chain" id="PRO_5001854359" evidence="3">
    <location>
        <begin position="22"/>
        <end position="359"/>
    </location>
</feature>
<accession>A0A090DWL1</accession>
<dbReference type="AlphaFoldDB" id="A0A090DWL1"/>
<comment type="caution">
    <text evidence="5">The sequence shown here is derived from an EMBL/GenBank/DDBJ whole genome shotgun (WGS) entry which is preliminary data.</text>
</comment>
<comment type="similarity">
    <text evidence="1">Belongs to the peptidase C59 family.</text>
</comment>
<dbReference type="PANTHER" id="PTHR35527">
    <property type="entry name" value="CHOLOYLGLYCINE HYDROLASE"/>
    <property type="match status" value="1"/>
</dbReference>